<accession>A0A437SSA0</accession>
<proteinExistence type="predicted"/>
<dbReference type="Proteomes" id="UP000288291">
    <property type="component" value="Unassembled WGS sequence"/>
</dbReference>
<dbReference type="AlphaFoldDB" id="A0A437SSA0"/>
<keyword evidence="2" id="KW-1185">Reference proteome</keyword>
<sequence length="111" mass="12897">MEEEEFIKRWNDLNLKPGNVIDVDFKCDKSDDQYLTLLITRENIPYDYSYHYGAVIIDGECDGTKPGDSLGTTSDFEYLGKYIYCQASLLGKIRGLSEKYDDIDQWGYCMY</sequence>
<evidence type="ECO:0000313" key="1">
    <source>
        <dbReference type="EMBL" id="RVU69819.1"/>
    </source>
</evidence>
<gene>
    <name evidence="1" type="ORF">EJK17_11025</name>
</gene>
<reference evidence="1 2" key="1">
    <citation type="submission" date="2018-12" db="EMBL/GenBank/DDBJ databases">
        <authorList>
            <person name="Meng J."/>
        </authorList>
    </citation>
    <scope>NUCLEOTIDE SEQUENCE [LARGE SCALE GENOMIC DNA]</scope>
    <source>
        <strain evidence="1 2">HT111-2</strain>
    </source>
</reference>
<organism evidence="1 2">
    <name type="scientific">Lactobacillus xujianguonis</name>
    <dbReference type="NCBI Taxonomy" id="2495899"/>
    <lineage>
        <taxon>Bacteria</taxon>
        <taxon>Bacillati</taxon>
        <taxon>Bacillota</taxon>
        <taxon>Bacilli</taxon>
        <taxon>Lactobacillales</taxon>
        <taxon>Lactobacillaceae</taxon>
        <taxon>Lactobacillus</taxon>
    </lineage>
</organism>
<dbReference type="RefSeq" id="WP_103661932.1">
    <property type="nucleotide sequence ID" value="NZ_ML136927.1"/>
</dbReference>
<protein>
    <submittedName>
        <fullName evidence="1">Uncharacterized protein</fullName>
    </submittedName>
</protein>
<evidence type="ECO:0000313" key="2">
    <source>
        <dbReference type="Proteomes" id="UP000288291"/>
    </source>
</evidence>
<comment type="caution">
    <text evidence="1">The sequence shown here is derived from an EMBL/GenBank/DDBJ whole genome shotgun (WGS) entry which is preliminary data.</text>
</comment>
<name>A0A437SSA0_9LACO</name>
<dbReference type="EMBL" id="RXIA01000060">
    <property type="protein sequence ID" value="RVU69819.1"/>
    <property type="molecule type" value="Genomic_DNA"/>
</dbReference>